<organism evidence="1 2">
    <name type="scientific">Methylorubrum salsuginis</name>
    <dbReference type="NCBI Taxonomy" id="414703"/>
    <lineage>
        <taxon>Bacteria</taxon>
        <taxon>Pseudomonadati</taxon>
        <taxon>Pseudomonadota</taxon>
        <taxon>Alphaproteobacteria</taxon>
        <taxon>Hyphomicrobiales</taxon>
        <taxon>Methylobacteriaceae</taxon>
        <taxon>Methylorubrum</taxon>
    </lineage>
</organism>
<dbReference type="RefSeq" id="WP_131803879.1">
    <property type="nucleotide sequence ID" value="NZ_FOSV01000016.1"/>
</dbReference>
<protein>
    <recommendedName>
        <fullName evidence="3">PilZ domain-containing protein</fullName>
    </recommendedName>
</protein>
<evidence type="ECO:0000313" key="1">
    <source>
        <dbReference type="EMBL" id="SFL49486.1"/>
    </source>
</evidence>
<dbReference type="EMBL" id="FOSV01000016">
    <property type="protein sequence ID" value="SFL49486.1"/>
    <property type="molecule type" value="Genomic_DNA"/>
</dbReference>
<proteinExistence type="predicted"/>
<reference evidence="2" key="1">
    <citation type="submission" date="2016-10" db="EMBL/GenBank/DDBJ databases">
        <authorList>
            <person name="Varghese N."/>
            <person name="Submissions S."/>
        </authorList>
    </citation>
    <scope>NUCLEOTIDE SEQUENCE [LARGE SCALE GENOMIC DNA]</scope>
    <source>
        <strain evidence="2">CGMCC 1.6474</strain>
    </source>
</reference>
<dbReference type="Proteomes" id="UP000198804">
    <property type="component" value="Unassembled WGS sequence"/>
</dbReference>
<keyword evidence="2" id="KW-1185">Reference proteome</keyword>
<dbReference type="SUPFAM" id="SSF141371">
    <property type="entry name" value="PilZ domain-like"/>
    <property type="match status" value="1"/>
</dbReference>
<accession>A0A1I4I723</accession>
<dbReference type="OrthoDB" id="8003510at2"/>
<sequence>MSDERRRLTRLNGFKFGTCRQLDGTTVTECLIWNHNEQGALLEFPDTFGPGAAFRLNCPELAIDAACRVVWHDGREWGVAYAD</sequence>
<dbReference type="AlphaFoldDB" id="A0A1I4I723"/>
<gene>
    <name evidence="1" type="ORF">SAMN04488125_11670</name>
</gene>
<name>A0A1I4I723_9HYPH</name>
<evidence type="ECO:0000313" key="2">
    <source>
        <dbReference type="Proteomes" id="UP000198804"/>
    </source>
</evidence>
<evidence type="ECO:0008006" key="3">
    <source>
        <dbReference type="Google" id="ProtNLM"/>
    </source>
</evidence>